<evidence type="ECO:0000256" key="2">
    <source>
        <dbReference type="ARBA" id="ARBA00010699"/>
    </source>
</evidence>
<feature type="domain" description="Formyl transferase N-terminal" evidence="9">
    <location>
        <begin position="1"/>
        <end position="185"/>
    </location>
</feature>
<dbReference type="InterPro" id="IPR044135">
    <property type="entry name" value="Met-tRNA-FMT_C"/>
</dbReference>
<dbReference type="InterPro" id="IPR036477">
    <property type="entry name" value="Formyl_transf_N_sf"/>
</dbReference>
<dbReference type="CDD" id="cd08704">
    <property type="entry name" value="Met_tRNA_FMT_C"/>
    <property type="match status" value="1"/>
</dbReference>
<dbReference type="Proteomes" id="UP000176917">
    <property type="component" value="Unassembled WGS sequence"/>
</dbReference>
<dbReference type="InterPro" id="IPR041711">
    <property type="entry name" value="Met-tRNA-FMT_N"/>
</dbReference>
<dbReference type="AlphaFoldDB" id="A0A1G2RJ68"/>
<name>A0A1G2RJ68_9BACT</name>
<comment type="similarity">
    <text evidence="2 8">Belongs to the Fmt family.</text>
</comment>
<comment type="caution">
    <text evidence="11">The sequence shown here is derived from an EMBL/GenBank/DDBJ whole genome shotgun (WGS) entry which is preliminary data.</text>
</comment>
<evidence type="ECO:0000256" key="5">
    <source>
        <dbReference type="ARBA" id="ARBA00022679"/>
    </source>
</evidence>
<dbReference type="NCBIfam" id="TIGR00460">
    <property type="entry name" value="fmt"/>
    <property type="match status" value="1"/>
</dbReference>
<dbReference type="Pfam" id="PF02911">
    <property type="entry name" value="Formyl_trans_C"/>
    <property type="match status" value="1"/>
</dbReference>
<dbReference type="GO" id="GO:0004479">
    <property type="term" value="F:methionyl-tRNA formyltransferase activity"/>
    <property type="evidence" value="ECO:0007669"/>
    <property type="project" value="UniProtKB-UniRule"/>
</dbReference>
<dbReference type="STRING" id="1802461.A3B24_03310"/>
<evidence type="ECO:0000313" key="12">
    <source>
        <dbReference type="Proteomes" id="UP000176917"/>
    </source>
</evidence>
<evidence type="ECO:0000256" key="4">
    <source>
        <dbReference type="ARBA" id="ARBA00016014"/>
    </source>
</evidence>
<feature type="binding site" evidence="8">
    <location>
        <begin position="111"/>
        <end position="114"/>
    </location>
    <ligand>
        <name>(6S)-5,6,7,8-tetrahydrofolate</name>
        <dbReference type="ChEBI" id="CHEBI:57453"/>
    </ligand>
</feature>
<dbReference type="InterPro" id="IPR037022">
    <property type="entry name" value="Formyl_trans_C_sf"/>
</dbReference>
<evidence type="ECO:0000313" key="11">
    <source>
        <dbReference type="EMBL" id="OHA72895.1"/>
    </source>
</evidence>
<evidence type="ECO:0000256" key="1">
    <source>
        <dbReference type="ARBA" id="ARBA00002606"/>
    </source>
</evidence>
<keyword evidence="5 8" id="KW-0808">Transferase</keyword>
<dbReference type="GO" id="GO:0005829">
    <property type="term" value="C:cytosol"/>
    <property type="evidence" value="ECO:0007669"/>
    <property type="project" value="TreeGrafter"/>
</dbReference>
<comment type="function">
    <text evidence="1 8">Attaches a formyl group to the free amino group of methionyl-tRNA(fMet). The formyl group appears to play a dual role in the initiator identity of N-formylmethionyl-tRNA by promoting its recognition by IF2 and preventing the misappropriation of this tRNA by the elongation apparatus.</text>
</comment>
<sequence>MNIVFFGTSEFGATVLEKLVQANTKPVLVVTTPDKPAGRSLKLTPSPVKVAAQKYSLEVAQPVKLGPAKFDSNLAGPSLIPDLFVVASYGAILPKEVLDVPKKGTLNVHPSLLPTYRGPSPVHTAILNGDKETGVTIMLLDEKMDHGPILAQQEFSIFNFQFSKPTFPELRDKLAELGAELLIKTIPQWVEGKIQAIPQDDSRATYTKIFAKEDGKIDWNRPAEEIECQMRAFTPWPGTFTVFKGHNLKILKVAVFNRNLVQNLVGPSFPKLGPTKFTPGTVFLTEDKKLAIQCGEGALVIEELQLEGKKPMSSKEFLLGHKDIIGSKV</sequence>
<dbReference type="InterPro" id="IPR005793">
    <property type="entry name" value="Formyl_trans_C"/>
</dbReference>
<dbReference type="Gene3D" id="3.10.25.10">
    <property type="entry name" value="Formyl transferase, C-terminal domain"/>
    <property type="match status" value="1"/>
</dbReference>
<evidence type="ECO:0000259" key="10">
    <source>
        <dbReference type="Pfam" id="PF02911"/>
    </source>
</evidence>
<evidence type="ECO:0000259" key="9">
    <source>
        <dbReference type="Pfam" id="PF00551"/>
    </source>
</evidence>
<dbReference type="SUPFAM" id="SSF50486">
    <property type="entry name" value="FMT C-terminal domain-like"/>
    <property type="match status" value="1"/>
</dbReference>
<gene>
    <name evidence="8" type="primary">fmt</name>
    <name evidence="11" type="ORF">A3B24_03310</name>
</gene>
<evidence type="ECO:0000256" key="7">
    <source>
        <dbReference type="ARBA" id="ARBA00048558"/>
    </source>
</evidence>
<keyword evidence="6 8" id="KW-0648">Protein biosynthesis</keyword>
<proteinExistence type="inferred from homology"/>
<evidence type="ECO:0000256" key="3">
    <source>
        <dbReference type="ARBA" id="ARBA00012261"/>
    </source>
</evidence>
<organism evidence="11 12">
    <name type="scientific">Candidatus Wildermuthbacteria bacterium RIFCSPLOWO2_01_FULL_48_16</name>
    <dbReference type="NCBI Taxonomy" id="1802461"/>
    <lineage>
        <taxon>Bacteria</taxon>
        <taxon>Candidatus Wildermuthiibacteriota</taxon>
    </lineage>
</organism>
<evidence type="ECO:0000256" key="8">
    <source>
        <dbReference type="HAMAP-Rule" id="MF_00182"/>
    </source>
</evidence>
<dbReference type="Pfam" id="PF00551">
    <property type="entry name" value="Formyl_trans_N"/>
    <property type="match status" value="1"/>
</dbReference>
<protein>
    <recommendedName>
        <fullName evidence="4 8">Methionyl-tRNA formyltransferase</fullName>
        <ecNumber evidence="3 8">2.1.2.9</ecNumber>
    </recommendedName>
</protein>
<feature type="domain" description="Formyl transferase C-terminal" evidence="10">
    <location>
        <begin position="212"/>
        <end position="321"/>
    </location>
</feature>
<evidence type="ECO:0000256" key="6">
    <source>
        <dbReference type="ARBA" id="ARBA00022917"/>
    </source>
</evidence>
<dbReference type="EMBL" id="MHUG01000019">
    <property type="protein sequence ID" value="OHA72895.1"/>
    <property type="molecule type" value="Genomic_DNA"/>
</dbReference>
<dbReference type="InterPro" id="IPR005794">
    <property type="entry name" value="Fmt"/>
</dbReference>
<dbReference type="CDD" id="cd08646">
    <property type="entry name" value="FMT_core_Met-tRNA-FMT_N"/>
    <property type="match status" value="1"/>
</dbReference>
<dbReference type="InterPro" id="IPR002376">
    <property type="entry name" value="Formyl_transf_N"/>
</dbReference>
<accession>A0A1G2RJ68</accession>
<dbReference type="SUPFAM" id="SSF53328">
    <property type="entry name" value="Formyltransferase"/>
    <property type="match status" value="1"/>
</dbReference>
<reference evidence="11 12" key="1">
    <citation type="journal article" date="2016" name="Nat. Commun.">
        <title>Thousands of microbial genomes shed light on interconnected biogeochemical processes in an aquifer system.</title>
        <authorList>
            <person name="Anantharaman K."/>
            <person name="Brown C.T."/>
            <person name="Hug L.A."/>
            <person name="Sharon I."/>
            <person name="Castelle C.J."/>
            <person name="Probst A.J."/>
            <person name="Thomas B.C."/>
            <person name="Singh A."/>
            <person name="Wilkins M.J."/>
            <person name="Karaoz U."/>
            <person name="Brodie E.L."/>
            <person name="Williams K.H."/>
            <person name="Hubbard S.S."/>
            <person name="Banfield J.F."/>
        </authorList>
    </citation>
    <scope>NUCLEOTIDE SEQUENCE [LARGE SCALE GENOMIC DNA]</scope>
</reference>
<dbReference type="Gene3D" id="3.40.50.170">
    <property type="entry name" value="Formyl transferase, N-terminal domain"/>
    <property type="match status" value="1"/>
</dbReference>
<dbReference type="EC" id="2.1.2.9" evidence="3 8"/>
<dbReference type="InterPro" id="IPR011034">
    <property type="entry name" value="Formyl_transferase-like_C_sf"/>
</dbReference>
<dbReference type="HAMAP" id="MF_00182">
    <property type="entry name" value="Formyl_trans"/>
    <property type="match status" value="1"/>
</dbReference>
<dbReference type="PANTHER" id="PTHR11138">
    <property type="entry name" value="METHIONYL-TRNA FORMYLTRANSFERASE"/>
    <property type="match status" value="1"/>
</dbReference>
<dbReference type="PANTHER" id="PTHR11138:SF5">
    <property type="entry name" value="METHIONYL-TRNA FORMYLTRANSFERASE, MITOCHONDRIAL"/>
    <property type="match status" value="1"/>
</dbReference>
<comment type="catalytic activity">
    <reaction evidence="7 8">
        <text>L-methionyl-tRNA(fMet) + (6R)-10-formyltetrahydrofolate = N-formyl-L-methionyl-tRNA(fMet) + (6S)-5,6,7,8-tetrahydrofolate + H(+)</text>
        <dbReference type="Rhea" id="RHEA:24380"/>
        <dbReference type="Rhea" id="RHEA-COMP:9952"/>
        <dbReference type="Rhea" id="RHEA-COMP:9953"/>
        <dbReference type="ChEBI" id="CHEBI:15378"/>
        <dbReference type="ChEBI" id="CHEBI:57453"/>
        <dbReference type="ChEBI" id="CHEBI:78530"/>
        <dbReference type="ChEBI" id="CHEBI:78844"/>
        <dbReference type="ChEBI" id="CHEBI:195366"/>
        <dbReference type="EC" id="2.1.2.9"/>
    </reaction>
</comment>